<dbReference type="Proteomes" id="UP000017081">
    <property type="component" value="Unassembled WGS sequence"/>
</dbReference>
<dbReference type="SUPFAM" id="SSF103515">
    <property type="entry name" value="Autotransporter"/>
    <property type="match status" value="1"/>
</dbReference>
<dbReference type="STRING" id="1319815.HMPREF0202_00891"/>
<feature type="domain" description="Autotransporter" evidence="2">
    <location>
        <begin position="1068"/>
        <end position="1298"/>
    </location>
</feature>
<evidence type="ECO:0000259" key="2">
    <source>
        <dbReference type="Pfam" id="PF03797"/>
    </source>
</evidence>
<name>U7VBU3_9FUSO</name>
<proteinExistence type="predicted"/>
<evidence type="ECO:0000256" key="1">
    <source>
        <dbReference type="SAM" id="SignalP"/>
    </source>
</evidence>
<gene>
    <name evidence="3" type="ORF">HMPREF0202_00891</name>
</gene>
<evidence type="ECO:0000313" key="3">
    <source>
        <dbReference type="EMBL" id="ERT69157.1"/>
    </source>
</evidence>
<keyword evidence="1" id="KW-0732">Signal</keyword>
<feature type="signal peptide" evidence="1">
    <location>
        <begin position="1"/>
        <end position="23"/>
    </location>
</feature>
<dbReference type="InterPro" id="IPR036709">
    <property type="entry name" value="Autotransporte_beta_dom_sf"/>
</dbReference>
<comment type="caution">
    <text evidence="3">The sequence shown here is derived from an EMBL/GenBank/DDBJ whole genome shotgun (WGS) entry which is preliminary data.</text>
</comment>
<protein>
    <recommendedName>
        <fullName evidence="2">Autotransporter domain-containing protein</fullName>
    </recommendedName>
</protein>
<dbReference type="InterPro" id="IPR005546">
    <property type="entry name" value="Autotransporte_beta"/>
</dbReference>
<dbReference type="eggNOG" id="COG3210">
    <property type="taxonomic scope" value="Bacteria"/>
</dbReference>
<dbReference type="EMBL" id="AXZF01000033">
    <property type="protein sequence ID" value="ERT69157.1"/>
    <property type="molecule type" value="Genomic_DNA"/>
</dbReference>
<sequence length="1643" mass="176069">MKAKEKMVLLGIFLLFSSKSLVSYSNFTVIENNKDLVKDTGNAIQAYENQNKINNATLTISGNATGMVASREPSIVENRGTIVVNGGTAKAMQSTGVGAKGINNGIINHSGDGAKASNAMFSQNGGYIENGKLGVINISGKDSSGMLIQGVKDEVNSQGINKGIINVSYGKGDGESSVNGVKVSASGIGINEGTINLQTNNTVGFLVSGENAQGINETTGVINVSGNNSVGIKVSESSKKNPIAENKGIINVTAGAGTVGMQAFGIGTQGINSGIINHEGDGVNISNAILSQNGGYVENTETGIINISGKDSSGMMVQGVNEGINSKAINKGTINVSYGAPTEKTGQVNGIKVSANGIGKNEGTINLQTNNTVGFLVSGENAQGINETTGVINVSGNSSSGMLISAKGQGINNGNIYVSGKQYTSGMKVDGVGSTGINNGVIIHEGDGQTSNAMLAQTGGYIENNRLIQVSAVNTSGMAADKEGSSLKNLGDILVLNKAKGIKLSGGATGTSSGKIVVEEGIGISIETGAKGENLGDISITGNSSSGISISGAGQGVNAGNIYVSGKQYTAGIKADGLGSVGINNGTIIHEGDGQTSNAVLAQGGATVENNGLIQTSGINTSAMSATGADSKVLNNENGKITVFDKALGMKIEKNGYGENLGVISNNSTGIGMDIRLESSGKNSGLIENYSVSSGVKVAGQFVNTGEIKNYNFGNAVLVSNGTFVNEGGVIDGGYGVAIRSEVLRLKDPITEKYYDAPTNNNVVLKGGKVKGDILGGVGIDALFFQGDNNLSDIRIENYEILSATGGNSKIDNSFIDLEYNQGNQAYFDENKNKLENDGIITADKGKLEISNSTLVVDFKNSLTDKTLENSIISADKLVLNGDVSFSFISGDGRNEFNLSEAFGGVDIELGENANIKSSVIWDYEVKDGNIIAKKNSYENILTTSKLSKFVTLLEGDRIEKSALEAKNIDKSLIYAVSDAEQLQTAGEFTSAMKQLSGGVYGYMADIASINSRTLSKRMMDRVNQSDFTRERATNSSTQDVIYMDNNHRINGLMDVSYIEHGILGVTEKQIENNAKLGLIYGGSNGKVKFEGGEYGSADLNNIYVGGYYNYKFTDRFSLTSNARITNSFNSLKRTVNYGNTYGSFDSTFPTYGFGLGTVAAYNVLKDDYKFGVYGGIDWTKIVQGNITEDPLPTNKPQNELAINSKGTVDEEFYDSVVPKAGILLEKTGYLFGKKYVVGGNFEYETELGNIKDGKVLKLQGLSEKHRIETTKMENMLSYNIFASLNLTEDFSLLGSYTSTKSKEYDSDSLTVGGKYKFNSVGDVVNTYFDNLSGNKSDRWRGTVNILLEAEDDSDRTYFDMDGNPYPGDYAASTLYVPKLTMSLNDLKSKWSYYFEGYYKDNEMFQGLKTNEAEQHATRVHLEARWNDTFSRGRYGINIAYRNETSEKPQNYGKKGFREVKRGVHQIRLTPNFIYNLGNGFALNGSSTNIYEYNYIGDKEGQGDFIMENQGGIDYSGLMPRAFMRLNLFREDTWHDHNNATERKRLTQIRPTFRYFFGNGAYTQLEARFPIYNGGYSNDTRTQIIKSENYETRYSLKYIQPLAPGLTGTIGATLLTIKAKNKATGNENRYHSFRPMVGVSYSF</sequence>
<dbReference type="RefSeq" id="WP_023050436.1">
    <property type="nucleotide sequence ID" value="NZ_CP173065.2"/>
</dbReference>
<dbReference type="Pfam" id="PF03797">
    <property type="entry name" value="Autotransporter"/>
    <property type="match status" value="1"/>
</dbReference>
<dbReference type="Gene3D" id="2.40.128.130">
    <property type="entry name" value="Autotransporter beta-domain"/>
    <property type="match status" value="1"/>
</dbReference>
<keyword evidence="4" id="KW-1185">Reference proteome</keyword>
<evidence type="ECO:0000313" key="4">
    <source>
        <dbReference type="Proteomes" id="UP000017081"/>
    </source>
</evidence>
<organism evidence="3 4">
    <name type="scientific">Cetobacterium somerae ATCC BAA-474</name>
    <dbReference type="NCBI Taxonomy" id="1319815"/>
    <lineage>
        <taxon>Bacteria</taxon>
        <taxon>Fusobacteriati</taxon>
        <taxon>Fusobacteriota</taxon>
        <taxon>Fusobacteriia</taxon>
        <taxon>Fusobacteriales</taxon>
        <taxon>Fusobacteriaceae</taxon>
        <taxon>Cetobacterium</taxon>
    </lineage>
</organism>
<accession>U7VBU3</accession>
<feature type="chain" id="PRO_5004689697" description="Autotransporter domain-containing protein" evidence="1">
    <location>
        <begin position="24"/>
        <end position="1643"/>
    </location>
</feature>
<dbReference type="HOGENOM" id="CLU_242733_0_0_0"/>
<reference evidence="3 4" key="1">
    <citation type="submission" date="2013-08" db="EMBL/GenBank/DDBJ databases">
        <authorList>
            <person name="Weinstock G."/>
            <person name="Sodergren E."/>
            <person name="Wylie T."/>
            <person name="Fulton L."/>
            <person name="Fulton R."/>
            <person name="Fronick C."/>
            <person name="O'Laughlin M."/>
            <person name="Godfrey J."/>
            <person name="Miner T."/>
            <person name="Herter B."/>
            <person name="Appelbaum E."/>
            <person name="Cordes M."/>
            <person name="Lek S."/>
            <person name="Wollam A."/>
            <person name="Pepin K.H."/>
            <person name="Palsikar V.B."/>
            <person name="Mitreva M."/>
            <person name="Wilson R.K."/>
        </authorList>
    </citation>
    <scope>NUCLEOTIDE SEQUENCE [LARGE SCALE GENOMIC DNA]</scope>
    <source>
        <strain evidence="3 4">ATCC BAA-474</strain>
    </source>
</reference>